<proteinExistence type="predicted"/>
<evidence type="ECO:0000313" key="1">
    <source>
        <dbReference type="EnsemblMetazoa" id="XP_019754749.1"/>
    </source>
</evidence>
<keyword evidence="2" id="KW-1185">Reference proteome</keyword>
<name>A0AAR5P0Q7_DENPD</name>
<reference evidence="1" key="2">
    <citation type="submission" date="2024-08" db="UniProtKB">
        <authorList>
            <consortium name="EnsemblMetazoa"/>
        </authorList>
    </citation>
    <scope>IDENTIFICATION</scope>
</reference>
<dbReference type="InterPro" id="IPR008993">
    <property type="entry name" value="TIMP-like_OB-fold"/>
</dbReference>
<evidence type="ECO:0000313" key="2">
    <source>
        <dbReference type="Proteomes" id="UP000019118"/>
    </source>
</evidence>
<reference evidence="2" key="1">
    <citation type="journal article" date="2013" name="Genome Biol.">
        <title>Draft genome of the mountain pine beetle, Dendroctonus ponderosae Hopkins, a major forest pest.</title>
        <authorList>
            <person name="Keeling C.I."/>
            <person name="Yuen M.M."/>
            <person name="Liao N.Y."/>
            <person name="Docking T.R."/>
            <person name="Chan S.K."/>
            <person name="Taylor G.A."/>
            <person name="Palmquist D.L."/>
            <person name="Jackman S.D."/>
            <person name="Nguyen A."/>
            <person name="Li M."/>
            <person name="Henderson H."/>
            <person name="Janes J.K."/>
            <person name="Zhao Y."/>
            <person name="Pandoh P."/>
            <person name="Moore R."/>
            <person name="Sperling F.A."/>
            <person name="Huber D.P."/>
            <person name="Birol I."/>
            <person name="Jones S.J."/>
            <person name="Bohlmann J."/>
        </authorList>
    </citation>
    <scope>NUCLEOTIDE SEQUENCE</scope>
</reference>
<dbReference type="Gene3D" id="2.40.50.120">
    <property type="match status" value="1"/>
</dbReference>
<protein>
    <recommendedName>
        <fullName evidence="3">NtA domain-containing protein</fullName>
    </recommendedName>
</protein>
<evidence type="ECO:0008006" key="3">
    <source>
        <dbReference type="Google" id="ProtNLM"/>
    </source>
</evidence>
<dbReference type="EnsemblMetazoa" id="XM_019899190.1">
    <property type="protein sequence ID" value="XP_019754749.1"/>
    <property type="gene ID" value="LOC109533786"/>
</dbReference>
<dbReference type="AlphaFoldDB" id="A0AAR5P0Q7"/>
<organism evidence="1 2">
    <name type="scientific">Dendroctonus ponderosae</name>
    <name type="common">Mountain pine beetle</name>
    <dbReference type="NCBI Taxonomy" id="77166"/>
    <lineage>
        <taxon>Eukaryota</taxon>
        <taxon>Metazoa</taxon>
        <taxon>Ecdysozoa</taxon>
        <taxon>Arthropoda</taxon>
        <taxon>Hexapoda</taxon>
        <taxon>Insecta</taxon>
        <taxon>Pterygota</taxon>
        <taxon>Neoptera</taxon>
        <taxon>Endopterygota</taxon>
        <taxon>Coleoptera</taxon>
        <taxon>Polyphaga</taxon>
        <taxon>Cucujiformia</taxon>
        <taxon>Curculionidae</taxon>
        <taxon>Scolytinae</taxon>
        <taxon>Dendroctonus</taxon>
    </lineage>
</organism>
<accession>A0AAR5P0Q7</accession>
<sequence length="283" mass="32209">MRISDLIAPSNQSVWAVVIVANEIRVLKKIQRCYTTGGAAVRTSTLEPNSQTVLFHAVTSFTAIDLERDTHVLAAEMFRFKSLLLFLLFAAGAFANVSRNFYGNHIYLPRCRFNDQILETTDKFEKEVSRSDFVFTGKVTNDYIYYQDNLIIFSVAVRRYFKNALRYPKTKEVRIIKTLNEGEGVKCRQPIRPKFTAIFIGRRLKHSKDADIFLEIEPVPVTLYNLDRVSAAVKGNQMNSALLQAQELPNLEVKTYARDKLGQSIQASNLFDVLSKEANIVLV</sequence>
<dbReference type="Proteomes" id="UP000019118">
    <property type="component" value="Unassembled WGS sequence"/>
</dbReference>